<reference evidence="2 3" key="1">
    <citation type="submission" date="2018-11" db="EMBL/GenBank/DDBJ databases">
        <authorList>
            <person name="Li F."/>
        </authorList>
    </citation>
    <scope>NUCLEOTIDE SEQUENCE [LARGE SCALE GENOMIC DNA]</scope>
    <source>
        <strain evidence="2 3">KIS18-7</strain>
    </source>
</reference>
<feature type="transmembrane region" description="Helical" evidence="1">
    <location>
        <begin position="102"/>
        <end position="123"/>
    </location>
</feature>
<feature type="transmembrane region" description="Helical" evidence="1">
    <location>
        <begin position="23"/>
        <end position="45"/>
    </location>
</feature>
<comment type="caution">
    <text evidence="2">The sequence shown here is derived from an EMBL/GenBank/DDBJ whole genome shotgun (WGS) entry which is preliminary data.</text>
</comment>
<gene>
    <name evidence="2" type="ORF">EFL95_12160</name>
</gene>
<proteinExistence type="predicted"/>
<feature type="transmembrane region" description="Helical" evidence="1">
    <location>
        <begin position="75"/>
        <end position="95"/>
    </location>
</feature>
<dbReference type="Proteomes" id="UP000277094">
    <property type="component" value="Unassembled WGS sequence"/>
</dbReference>
<sequence length="200" mass="21338">MPPAFPGGEAGDEDRNAAVRDGLTTLSVVVAWFAVAAFLGALVWWQVTPLAEYTRTRDNASMDEEQLAKQFGADGWFFVIAAVGGLVSGLVLGLLRRRNPILLVLLLGAGGALATFLMVQFGLMLGPNDPSTMFASTPVGGKVPLQLKVDAHGIWFLWPITALVGGIIALWITEARETSRLQHAAAYGYPGPAHAVQNQR</sequence>
<keyword evidence="1" id="KW-0472">Membrane</keyword>
<accession>A0A3N0DVS0</accession>
<evidence type="ECO:0000313" key="2">
    <source>
        <dbReference type="EMBL" id="RNL79709.1"/>
    </source>
</evidence>
<evidence type="ECO:0000256" key="1">
    <source>
        <dbReference type="SAM" id="Phobius"/>
    </source>
</evidence>
<evidence type="ECO:0008006" key="4">
    <source>
        <dbReference type="Google" id="ProtNLM"/>
    </source>
</evidence>
<organism evidence="2 3">
    <name type="scientific">Nocardioides marmorisolisilvae</name>
    <dbReference type="NCBI Taxonomy" id="1542737"/>
    <lineage>
        <taxon>Bacteria</taxon>
        <taxon>Bacillati</taxon>
        <taxon>Actinomycetota</taxon>
        <taxon>Actinomycetes</taxon>
        <taxon>Propionibacteriales</taxon>
        <taxon>Nocardioidaceae</taxon>
        <taxon>Nocardioides</taxon>
    </lineage>
</organism>
<keyword evidence="1" id="KW-1133">Transmembrane helix</keyword>
<protein>
    <recommendedName>
        <fullName evidence="4">DUF2567 domain-containing protein</fullName>
    </recommendedName>
</protein>
<name>A0A3N0DVS0_9ACTN</name>
<keyword evidence="1" id="KW-0812">Transmembrane</keyword>
<feature type="transmembrane region" description="Helical" evidence="1">
    <location>
        <begin position="153"/>
        <end position="172"/>
    </location>
</feature>
<evidence type="ECO:0000313" key="3">
    <source>
        <dbReference type="Proteomes" id="UP000277094"/>
    </source>
</evidence>
<keyword evidence="3" id="KW-1185">Reference proteome</keyword>
<dbReference type="EMBL" id="RJSG01000002">
    <property type="protein sequence ID" value="RNL79709.1"/>
    <property type="molecule type" value="Genomic_DNA"/>
</dbReference>
<dbReference type="AlphaFoldDB" id="A0A3N0DVS0"/>